<sequence>MLKNIAKKILPQKTYNLLRMRPRFALLSGHLYSKVKYINSLSWKSDPDNRGDILSIVRKQAHIIDKGLQSPKRTPGHSLELSHYLKKNLEKINHEISPHTSQWATAIYNHHQSLQRGQLSERDYSNFPFENENSISYEKLLASIKERRTIRHFEEGETPTPKEIKRALTGSIWAPSSCNRQTIVNFFTCNDNLAKKCASFNKGATSISGTFAFISVCYDTRSYHLPQESLTGMIDASLGFQNSLLLFHSLGLGACVLNWSHADEHEEAELREALEIPRHCQIAFNVIIGKPKNGAPIPGKKSAMEYMVEVK</sequence>
<dbReference type="RefSeq" id="WP_170847729.1">
    <property type="nucleotide sequence ID" value="NZ_FNZE01000006.1"/>
</dbReference>
<dbReference type="SUPFAM" id="SSF55469">
    <property type="entry name" value="FMN-dependent nitroreductase-like"/>
    <property type="match status" value="1"/>
</dbReference>
<evidence type="ECO:0000313" key="5">
    <source>
        <dbReference type="Proteomes" id="UP000242930"/>
    </source>
</evidence>
<name>A0A1H6XER3_9PSED</name>
<reference evidence="5" key="1">
    <citation type="submission" date="2016-10" db="EMBL/GenBank/DDBJ databases">
        <authorList>
            <person name="Varghese N."/>
            <person name="Submissions S."/>
        </authorList>
    </citation>
    <scope>NUCLEOTIDE SEQUENCE [LARGE SCALE GENOMIC DNA]</scope>
    <source>
        <strain evidence="5">LMG 25967</strain>
    </source>
</reference>
<evidence type="ECO:0000259" key="3">
    <source>
        <dbReference type="Pfam" id="PF00881"/>
    </source>
</evidence>
<dbReference type="Proteomes" id="UP000242930">
    <property type="component" value="Unassembled WGS sequence"/>
</dbReference>
<dbReference type="AlphaFoldDB" id="A0A1H6XER3"/>
<proteinExistence type="inferred from homology"/>
<dbReference type="PANTHER" id="PTHR43673:SF10">
    <property type="entry name" value="NADH DEHYDROGENASE_NAD(P)H NITROREDUCTASE XCC3605-RELATED"/>
    <property type="match status" value="1"/>
</dbReference>
<dbReference type="EMBL" id="FNZE01000006">
    <property type="protein sequence ID" value="SEJ25994.1"/>
    <property type="molecule type" value="Genomic_DNA"/>
</dbReference>
<accession>A0A1H6XER3</accession>
<protein>
    <submittedName>
        <fullName evidence="4">Nitroreductase</fullName>
    </submittedName>
</protein>
<dbReference type="PANTHER" id="PTHR43673">
    <property type="entry name" value="NAD(P)H NITROREDUCTASE YDGI-RELATED"/>
    <property type="match status" value="1"/>
</dbReference>
<dbReference type="GO" id="GO:0016491">
    <property type="term" value="F:oxidoreductase activity"/>
    <property type="evidence" value="ECO:0007669"/>
    <property type="project" value="UniProtKB-KW"/>
</dbReference>
<comment type="similarity">
    <text evidence="1">Belongs to the nitroreductase family.</text>
</comment>
<evidence type="ECO:0000256" key="1">
    <source>
        <dbReference type="ARBA" id="ARBA00007118"/>
    </source>
</evidence>
<organism evidence="4 5">
    <name type="scientific">Pseudomonas linyingensis</name>
    <dbReference type="NCBI Taxonomy" id="915471"/>
    <lineage>
        <taxon>Bacteria</taxon>
        <taxon>Pseudomonadati</taxon>
        <taxon>Pseudomonadota</taxon>
        <taxon>Gammaproteobacteria</taxon>
        <taxon>Pseudomonadales</taxon>
        <taxon>Pseudomonadaceae</taxon>
        <taxon>Pseudomonas</taxon>
    </lineage>
</organism>
<dbReference type="Pfam" id="PF00881">
    <property type="entry name" value="Nitroreductase"/>
    <property type="match status" value="1"/>
</dbReference>
<gene>
    <name evidence="4" type="ORF">SAMN05216201_106122</name>
</gene>
<dbReference type="InterPro" id="IPR029479">
    <property type="entry name" value="Nitroreductase"/>
</dbReference>
<keyword evidence="2" id="KW-0560">Oxidoreductase</keyword>
<evidence type="ECO:0000256" key="2">
    <source>
        <dbReference type="ARBA" id="ARBA00023002"/>
    </source>
</evidence>
<dbReference type="Gene3D" id="3.40.109.10">
    <property type="entry name" value="NADH Oxidase"/>
    <property type="match status" value="1"/>
</dbReference>
<dbReference type="STRING" id="915471.SAMN05216201_106122"/>
<evidence type="ECO:0000313" key="4">
    <source>
        <dbReference type="EMBL" id="SEJ25994.1"/>
    </source>
</evidence>
<feature type="domain" description="Nitroreductase" evidence="3">
    <location>
        <begin position="144"/>
        <end position="194"/>
    </location>
</feature>
<dbReference type="InterPro" id="IPR000415">
    <property type="entry name" value="Nitroreductase-like"/>
</dbReference>
<keyword evidence="5" id="KW-1185">Reference proteome</keyword>